<dbReference type="InterPro" id="IPR058163">
    <property type="entry name" value="LysR-type_TF_proteobact-type"/>
</dbReference>
<reference evidence="6" key="1">
    <citation type="submission" date="2023-06" db="EMBL/GenBank/DDBJ databases">
        <title>Phylogenetic Diversity of Rhizobium strains.</title>
        <authorList>
            <person name="Moura F.T."/>
            <person name="Helene L.C.F."/>
            <person name="Hungria M."/>
        </authorList>
    </citation>
    <scope>NUCLEOTIDE SEQUENCE</scope>
    <source>
        <strain evidence="6">CCGE524</strain>
    </source>
</reference>
<dbReference type="PROSITE" id="PS50931">
    <property type="entry name" value="HTH_LYSR"/>
    <property type="match status" value="1"/>
</dbReference>
<dbReference type="PANTHER" id="PTHR30537:SF5">
    <property type="entry name" value="HTH-TYPE TRANSCRIPTIONAL ACTIVATOR TTDR-RELATED"/>
    <property type="match status" value="1"/>
</dbReference>
<name>A0ABT7K8P5_9HYPH</name>
<dbReference type="SUPFAM" id="SSF53850">
    <property type="entry name" value="Periplasmic binding protein-like II"/>
    <property type="match status" value="1"/>
</dbReference>
<dbReference type="InterPro" id="IPR005119">
    <property type="entry name" value="LysR_subst-bd"/>
</dbReference>
<keyword evidence="2" id="KW-0805">Transcription regulation</keyword>
<organism evidence="6 7">
    <name type="scientific">Rhizobium calliandrae</name>
    <dbReference type="NCBI Taxonomy" id="1312182"/>
    <lineage>
        <taxon>Bacteria</taxon>
        <taxon>Pseudomonadati</taxon>
        <taxon>Pseudomonadota</taxon>
        <taxon>Alphaproteobacteria</taxon>
        <taxon>Hyphomicrobiales</taxon>
        <taxon>Rhizobiaceae</taxon>
        <taxon>Rhizobium/Agrobacterium group</taxon>
        <taxon>Rhizobium</taxon>
    </lineage>
</organism>
<evidence type="ECO:0000313" key="7">
    <source>
        <dbReference type="Proteomes" id="UP001172630"/>
    </source>
</evidence>
<evidence type="ECO:0000256" key="1">
    <source>
        <dbReference type="ARBA" id="ARBA00009437"/>
    </source>
</evidence>
<protein>
    <submittedName>
        <fullName evidence="6">LysR family transcriptional regulator</fullName>
    </submittedName>
</protein>
<dbReference type="InterPro" id="IPR036388">
    <property type="entry name" value="WH-like_DNA-bd_sf"/>
</dbReference>
<dbReference type="Gene3D" id="1.10.10.10">
    <property type="entry name" value="Winged helix-like DNA-binding domain superfamily/Winged helix DNA-binding domain"/>
    <property type="match status" value="1"/>
</dbReference>
<keyword evidence="4" id="KW-0804">Transcription</keyword>
<comment type="similarity">
    <text evidence="1">Belongs to the LysR transcriptional regulatory family.</text>
</comment>
<dbReference type="Gene3D" id="3.40.190.290">
    <property type="match status" value="1"/>
</dbReference>
<evidence type="ECO:0000256" key="2">
    <source>
        <dbReference type="ARBA" id="ARBA00023015"/>
    </source>
</evidence>
<accession>A0ABT7K8P5</accession>
<evidence type="ECO:0000256" key="3">
    <source>
        <dbReference type="ARBA" id="ARBA00023125"/>
    </source>
</evidence>
<dbReference type="EMBL" id="JARFYN010000001">
    <property type="protein sequence ID" value="MDL2404343.1"/>
    <property type="molecule type" value="Genomic_DNA"/>
</dbReference>
<proteinExistence type="inferred from homology"/>
<dbReference type="Proteomes" id="UP001172630">
    <property type="component" value="Unassembled WGS sequence"/>
</dbReference>
<dbReference type="InterPro" id="IPR000847">
    <property type="entry name" value="LysR_HTH_N"/>
</dbReference>
<keyword evidence="3" id="KW-0238">DNA-binding</keyword>
<dbReference type="SUPFAM" id="SSF46785">
    <property type="entry name" value="Winged helix' DNA-binding domain"/>
    <property type="match status" value="1"/>
</dbReference>
<evidence type="ECO:0000256" key="4">
    <source>
        <dbReference type="ARBA" id="ARBA00023163"/>
    </source>
</evidence>
<dbReference type="Pfam" id="PF03466">
    <property type="entry name" value="LysR_substrate"/>
    <property type="match status" value="1"/>
</dbReference>
<dbReference type="InterPro" id="IPR036390">
    <property type="entry name" value="WH_DNA-bd_sf"/>
</dbReference>
<dbReference type="Pfam" id="PF00126">
    <property type="entry name" value="HTH_1"/>
    <property type="match status" value="1"/>
</dbReference>
<evidence type="ECO:0000313" key="6">
    <source>
        <dbReference type="EMBL" id="MDL2404343.1"/>
    </source>
</evidence>
<evidence type="ECO:0000259" key="5">
    <source>
        <dbReference type="PROSITE" id="PS50931"/>
    </source>
</evidence>
<dbReference type="RefSeq" id="WP_285877288.1">
    <property type="nucleotide sequence ID" value="NZ_JARFYN010000001.1"/>
</dbReference>
<comment type="caution">
    <text evidence="6">The sequence shown here is derived from an EMBL/GenBank/DDBJ whole genome shotgun (WGS) entry which is preliminary data.</text>
</comment>
<dbReference type="CDD" id="cd08422">
    <property type="entry name" value="PBP2_CrgA_like"/>
    <property type="match status" value="1"/>
</dbReference>
<feature type="domain" description="HTH lysR-type" evidence="5">
    <location>
        <begin position="1"/>
        <end position="59"/>
    </location>
</feature>
<keyword evidence="7" id="KW-1185">Reference proteome</keyword>
<dbReference type="PANTHER" id="PTHR30537">
    <property type="entry name" value="HTH-TYPE TRANSCRIPTIONAL REGULATOR"/>
    <property type="match status" value="1"/>
</dbReference>
<sequence>MDRLAAMETFVRVVETGSFSEAARHMRVGQPAVSKTVAQLEERLGVKLLLRSTRGLTPTESGQSFYERAKRAIDEADEADLAARGAGASLSGRLRVSAATTFASLHVVPHLPKFLAAHPDLQIEVILDDEKIDLIEEGIDVSLRMGDLADSSLMARRISRARRLVVGAPVYFKHAGVPASPDALAAHETVVYARGAGRDVWTFRKGDAETTVTLNGRVRVSAGEGVRAAVLAGMGVTVASEWMFARELVNGDIRAVLTDWTIAPIDLWAVFPTGRVATAKARAFVAFVEEQLALAPKPAV</sequence>
<gene>
    <name evidence="6" type="ORF">PY650_01460</name>
</gene>
<dbReference type="PRINTS" id="PR00039">
    <property type="entry name" value="HTHLYSR"/>
</dbReference>